<accession>A0A931IU68</accession>
<name>A0A931IU68_9BURK</name>
<evidence type="ECO:0008006" key="4">
    <source>
        <dbReference type="Google" id="ProtNLM"/>
    </source>
</evidence>
<evidence type="ECO:0000313" key="2">
    <source>
        <dbReference type="EMBL" id="MBH9551606.1"/>
    </source>
</evidence>
<keyword evidence="1" id="KW-0472">Membrane</keyword>
<sequence length="179" mass="19394">MAKVLGAALLAAYPLLVYWGLVQAQAEPREVALLLAALGVLRFALTRSRVALALAGGAMVLAAASVWFNEGLPLKLYPAVVNLGFLALFGFSLWQGPTVVERIARWREPHLDARGVAYTRRVTQVWCGFFVFNGGIALGTALWASDAVWAFYNGALAYVLMGALMGAEWCVRRRVRAAP</sequence>
<proteinExistence type="predicted"/>
<organism evidence="2 3">
    <name type="scientific">Inhella gelatinilytica</name>
    <dbReference type="NCBI Taxonomy" id="2795030"/>
    <lineage>
        <taxon>Bacteria</taxon>
        <taxon>Pseudomonadati</taxon>
        <taxon>Pseudomonadota</taxon>
        <taxon>Betaproteobacteria</taxon>
        <taxon>Burkholderiales</taxon>
        <taxon>Sphaerotilaceae</taxon>
        <taxon>Inhella</taxon>
    </lineage>
</organism>
<evidence type="ECO:0000313" key="3">
    <source>
        <dbReference type="Proteomes" id="UP000620139"/>
    </source>
</evidence>
<gene>
    <name evidence="2" type="ORF">I7X43_01985</name>
</gene>
<comment type="caution">
    <text evidence="2">The sequence shown here is derived from an EMBL/GenBank/DDBJ whole genome shotgun (WGS) entry which is preliminary data.</text>
</comment>
<keyword evidence="1" id="KW-1133">Transmembrane helix</keyword>
<evidence type="ECO:0000256" key="1">
    <source>
        <dbReference type="SAM" id="Phobius"/>
    </source>
</evidence>
<reference evidence="2" key="1">
    <citation type="submission" date="2020-12" db="EMBL/GenBank/DDBJ databases">
        <title>The genome sequence of Inhella sp. 4Y17.</title>
        <authorList>
            <person name="Liu Y."/>
        </authorList>
    </citation>
    <scope>NUCLEOTIDE SEQUENCE</scope>
    <source>
        <strain evidence="2">4Y10</strain>
    </source>
</reference>
<keyword evidence="1" id="KW-0812">Transmembrane</keyword>
<keyword evidence="3" id="KW-1185">Reference proteome</keyword>
<dbReference type="Proteomes" id="UP000620139">
    <property type="component" value="Unassembled WGS sequence"/>
</dbReference>
<dbReference type="EMBL" id="JAEDAL010000001">
    <property type="protein sequence ID" value="MBH9551606.1"/>
    <property type="molecule type" value="Genomic_DNA"/>
</dbReference>
<feature type="transmembrane region" description="Helical" evidence="1">
    <location>
        <begin position="125"/>
        <end position="144"/>
    </location>
</feature>
<feature type="transmembrane region" description="Helical" evidence="1">
    <location>
        <begin position="150"/>
        <end position="171"/>
    </location>
</feature>
<protein>
    <recommendedName>
        <fullName evidence="4">DNA gyrase subunit B</fullName>
    </recommendedName>
</protein>
<dbReference type="RefSeq" id="WP_198099212.1">
    <property type="nucleotide sequence ID" value="NZ_JAEDAL010000001.1"/>
</dbReference>
<dbReference type="AlphaFoldDB" id="A0A931IU68"/>
<feature type="transmembrane region" description="Helical" evidence="1">
    <location>
        <begin position="48"/>
        <end position="68"/>
    </location>
</feature>